<proteinExistence type="predicted"/>
<organism evidence="2 3">
    <name type="scientific">Methanoculleus palmolei</name>
    <dbReference type="NCBI Taxonomy" id="72612"/>
    <lineage>
        <taxon>Archaea</taxon>
        <taxon>Methanobacteriati</taxon>
        <taxon>Methanobacteriota</taxon>
        <taxon>Stenosarchaea group</taxon>
        <taxon>Methanomicrobia</taxon>
        <taxon>Methanomicrobiales</taxon>
        <taxon>Methanomicrobiaceae</taxon>
        <taxon>Methanoculleus</taxon>
    </lineage>
</organism>
<keyword evidence="1" id="KW-1133">Transmembrane helix</keyword>
<reference evidence="2 3" key="1">
    <citation type="submission" date="2023-10" db="EMBL/GenBank/DDBJ databases">
        <title>The complete genome sequence of Methanoculleus palmolei DSM 4273.</title>
        <authorList>
            <person name="Lai S.-J."/>
            <person name="You Y.-T."/>
            <person name="Chen S.-C."/>
        </authorList>
    </citation>
    <scope>NUCLEOTIDE SEQUENCE [LARGE SCALE GENOMIC DNA]</scope>
    <source>
        <strain evidence="2 3">DSM 4273</strain>
    </source>
</reference>
<keyword evidence="3" id="KW-1185">Reference proteome</keyword>
<dbReference type="EMBL" id="CP137641">
    <property type="protein sequence ID" value="WOX55638.1"/>
    <property type="molecule type" value="Genomic_DNA"/>
</dbReference>
<evidence type="ECO:0008006" key="4">
    <source>
        <dbReference type="Google" id="ProtNLM"/>
    </source>
</evidence>
<dbReference type="AlphaFoldDB" id="A0ABD8A7X7"/>
<gene>
    <name evidence="2" type="ORF">R6Y95_09215</name>
</gene>
<evidence type="ECO:0000313" key="2">
    <source>
        <dbReference type="EMBL" id="WOX55638.1"/>
    </source>
</evidence>
<feature type="transmembrane region" description="Helical" evidence="1">
    <location>
        <begin position="12"/>
        <end position="31"/>
    </location>
</feature>
<accession>A0ABD8A7X7</accession>
<sequence length="267" mass="28848">MKVGAWFKENRGAFAFALAVMLLGSVGYFALGVTDGMGDGAMSGTVDPSVFDGITYKVAFAPDGTPKVFAHAKSNALANLTAAEGARIPDGNSMIVGYLEGEMMEEEKLFEKPGDGLTDFFGIDRIEIGGILTETGTFVDDLHFLDTHDYGNLVGEEGRVYSKMAPDGVPKLFYFLDLNETVPTKFVLAEGNMSGYSIHDLGGGEYYPLVLGSAEAEMMREEKLFDEVGDPIRGFFGENVVVVGVLERTNSSFDMMHVVPLKEDQLG</sequence>
<keyword evidence="1" id="KW-0472">Membrane</keyword>
<evidence type="ECO:0000256" key="1">
    <source>
        <dbReference type="SAM" id="Phobius"/>
    </source>
</evidence>
<dbReference type="Proteomes" id="UP001626603">
    <property type="component" value="Chromosome"/>
</dbReference>
<keyword evidence="1" id="KW-0812">Transmembrane</keyword>
<name>A0ABD8A7X7_9EURY</name>
<evidence type="ECO:0000313" key="3">
    <source>
        <dbReference type="Proteomes" id="UP001626603"/>
    </source>
</evidence>
<protein>
    <recommendedName>
        <fullName evidence="4">MacB-like periplasmic core domain-containing protein</fullName>
    </recommendedName>
</protein>